<reference evidence="1 2" key="1">
    <citation type="submission" date="2022-03" db="EMBL/GenBank/DDBJ databases">
        <authorList>
            <person name="He Y."/>
        </authorList>
    </citation>
    <scope>NUCLEOTIDE SEQUENCE [LARGE SCALE GENOMIC DNA]</scope>
    <source>
        <strain evidence="1 2">TK19116</strain>
    </source>
</reference>
<proteinExistence type="predicted"/>
<organism evidence="1 2">
    <name type="scientific">Paracoccus albicereus</name>
    <dbReference type="NCBI Taxonomy" id="2922394"/>
    <lineage>
        <taxon>Bacteria</taxon>
        <taxon>Pseudomonadati</taxon>
        <taxon>Pseudomonadota</taxon>
        <taxon>Alphaproteobacteria</taxon>
        <taxon>Rhodobacterales</taxon>
        <taxon>Paracoccaceae</taxon>
        <taxon>Paracoccus</taxon>
    </lineage>
</organism>
<sequence length="150" mass="17245">MVSRFAGFSSEALKRIYDSHPEQRAEVGEILARRETHFCMDSALSYLRSLAKKERTAGYKDFTDHCTHGRSWGQLHRQVPHYLEEVQLECERRRWPLLSALIVSVDTGTCGEGFFESLVRRGVVSEDQHPLAVEKAERAKCFEWAKSADE</sequence>
<accession>A0ABT1MUY8</accession>
<gene>
    <name evidence="1" type="ORF">MLD63_13800</name>
</gene>
<keyword evidence="2" id="KW-1185">Reference proteome</keyword>
<comment type="caution">
    <text evidence="1">The sequence shown here is derived from an EMBL/GenBank/DDBJ whole genome shotgun (WGS) entry which is preliminary data.</text>
</comment>
<evidence type="ECO:0000313" key="2">
    <source>
        <dbReference type="Proteomes" id="UP001203945"/>
    </source>
</evidence>
<evidence type="ECO:0000313" key="1">
    <source>
        <dbReference type="EMBL" id="MCQ0971494.1"/>
    </source>
</evidence>
<dbReference type="Proteomes" id="UP001203945">
    <property type="component" value="Unassembled WGS sequence"/>
</dbReference>
<protein>
    <submittedName>
        <fullName evidence="1">Uncharacterized protein</fullName>
    </submittedName>
</protein>
<dbReference type="EMBL" id="JAKZEU010000005">
    <property type="protein sequence ID" value="MCQ0971494.1"/>
    <property type="molecule type" value="Genomic_DNA"/>
</dbReference>
<name>A0ABT1MUY8_9RHOB</name>
<dbReference type="RefSeq" id="WP_255330506.1">
    <property type="nucleotide sequence ID" value="NZ_JAKZEU010000005.1"/>
</dbReference>